<organism evidence="6 7">
    <name type="scientific">Acacia crassicarpa</name>
    <name type="common">northern wattle</name>
    <dbReference type="NCBI Taxonomy" id="499986"/>
    <lineage>
        <taxon>Eukaryota</taxon>
        <taxon>Viridiplantae</taxon>
        <taxon>Streptophyta</taxon>
        <taxon>Embryophyta</taxon>
        <taxon>Tracheophyta</taxon>
        <taxon>Spermatophyta</taxon>
        <taxon>Magnoliopsida</taxon>
        <taxon>eudicotyledons</taxon>
        <taxon>Gunneridae</taxon>
        <taxon>Pentapetalae</taxon>
        <taxon>rosids</taxon>
        <taxon>fabids</taxon>
        <taxon>Fabales</taxon>
        <taxon>Fabaceae</taxon>
        <taxon>Caesalpinioideae</taxon>
        <taxon>mimosoid clade</taxon>
        <taxon>Acacieae</taxon>
        <taxon>Acacia</taxon>
    </lineage>
</organism>
<reference evidence="6" key="1">
    <citation type="submission" date="2023-10" db="EMBL/GenBank/DDBJ databases">
        <title>Chromosome-level genome of the transformable northern wattle, Acacia crassicarpa.</title>
        <authorList>
            <person name="Massaro I."/>
            <person name="Sinha N.R."/>
            <person name="Poethig S."/>
            <person name="Leichty A.R."/>
        </authorList>
    </citation>
    <scope>NUCLEOTIDE SEQUENCE</scope>
    <source>
        <strain evidence="6">Acra3RX</strain>
        <tissue evidence="6">Leaf</tissue>
    </source>
</reference>
<keyword evidence="4" id="KW-0804">Transcription</keyword>
<dbReference type="InterPro" id="IPR051442">
    <property type="entry name" value="B3_domain"/>
</dbReference>
<proteinExistence type="predicted"/>
<protein>
    <recommendedName>
        <fullName evidence="8">B3 domain-containing protein</fullName>
    </recommendedName>
</protein>
<gene>
    <name evidence="6" type="ORF">QN277_005807</name>
</gene>
<evidence type="ECO:0000256" key="4">
    <source>
        <dbReference type="ARBA" id="ARBA00023163"/>
    </source>
</evidence>
<keyword evidence="2" id="KW-0805">Transcription regulation</keyword>
<dbReference type="EMBL" id="JAWXYG010000011">
    <property type="protein sequence ID" value="KAK4259481.1"/>
    <property type="molecule type" value="Genomic_DNA"/>
</dbReference>
<dbReference type="GO" id="GO:0005634">
    <property type="term" value="C:nucleus"/>
    <property type="evidence" value="ECO:0007669"/>
    <property type="project" value="UniProtKB-SubCell"/>
</dbReference>
<dbReference type="GO" id="GO:0003677">
    <property type="term" value="F:DNA binding"/>
    <property type="evidence" value="ECO:0007669"/>
    <property type="project" value="UniProtKB-KW"/>
</dbReference>
<accession>A0AAE1MGR6</accession>
<comment type="caution">
    <text evidence="6">The sequence shown here is derived from an EMBL/GenBank/DDBJ whole genome shotgun (WGS) entry which is preliminary data.</text>
</comment>
<dbReference type="InterPro" id="IPR003340">
    <property type="entry name" value="B3_DNA-bd"/>
</dbReference>
<evidence type="ECO:0000256" key="5">
    <source>
        <dbReference type="ARBA" id="ARBA00023242"/>
    </source>
</evidence>
<sequence length="133" mass="15600">MDQPWGCETGLSLCYDPWKIKRVLTATDVDGGHNRLFLGSKLVRNLVLPVLTDEERSKLDARKRVEINFCDVNNNMSIHTLILKKWKCGRIVVIGNWNRDFVRRRGLNEGDQIGLQWDEYEHRFNFSVLRPFP</sequence>
<dbReference type="SUPFAM" id="SSF101936">
    <property type="entry name" value="DNA-binding pseudobarrel domain"/>
    <property type="match status" value="1"/>
</dbReference>
<keyword evidence="3" id="KW-0238">DNA-binding</keyword>
<evidence type="ECO:0000256" key="2">
    <source>
        <dbReference type="ARBA" id="ARBA00023015"/>
    </source>
</evidence>
<dbReference type="InterPro" id="IPR015300">
    <property type="entry name" value="DNA-bd_pseudobarrel_sf"/>
</dbReference>
<keyword evidence="7" id="KW-1185">Reference proteome</keyword>
<evidence type="ECO:0000313" key="7">
    <source>
        <dbReference type="Proteomes" id="UP001293593"/>
    </source>
</evidence>
<keyword evidence="5" id="KW-0539">Nucleus</keyword>
<evidence type="ECO:0000313" key="6">
    <source>
        <dbReference type="EMBL" id="KAK4259481.1"/>
    </source>
</evidence>
<dbReference type="Proteomes" id="UP001293593">
    <property type="component" value="Unassembled WGS sequence"/>
</dbReference>
<dbReference type="CDD" id="cd10017">
    <property type="entry name" value="B3_DNA"/>
    <property type="match status" value="1"/>
</dbReference>
<evidence type="ECO:0000256" key="3">
    <source>
        <dbReference type="ARBA" id="ARBA00023125"/>
    </source>
</evidence>
<evidence type="ECO:0000256" key="1">
    <source>
        <dbReference type="ARBA" id="ARBA00004123"/>
    </source>
</evidence>
<name>A0AAE1MGR6_9FABA</name>
<dbReference type="PANTHER" id="PTHR34269">
    <property type="entry name" value="TRANSCRIPTION FACTOR B3-DOMAIN FAMILY-RELATED"/>
    <property type="match status" value="1"/>
</dbReference>
<dbReference type="AlphaFoldDB" id="A0AAE1MGR6"/>
<dbReference type="Gene3D" id="2.40.330.10">
    <property type="entry name" value="DNA-binding pseudobarrel domain"/>
    <property type="match status" value="1"/>
</dbReference>
<evidence type="ECO:0008006" key="8">
    <source>
        <dbReference type="Google" id="ProtNLM"/>
    </source>
</evidence>
<comment type="subcellular location">
    <subcellularLocation>
        <location evidence="1">Nucleus</location>
    </subcellularLocation>
</comment>
<dbReference type="PANTHER" id="PTHR34269:SF11">
    <property type="entry name" value="B3 DOMAIN PROTEIN"/>
    <property type="match status" value="1"/>
</dbReference>